<dbReference type="GO" id="GO:0000781">
    <property type="term" value="C:chromosome, telomeric region"/>
    <property type="evidence" value="ECO:0007669"/>
    <property type="project" value="GOC"/>
</dbReference>
<evidence type="ECO:0000313" key="7">
    <source>
        <dbReference type="EMBL" id="KAG0660947.1"/>
    </source>
</evidence>
<dbReference type="GO" id="GO:0031509">
    <property type="term" value="P:subtelomeric heterochromatin formation"/>
    <property type="evidence" value="ECO:0007669"/>
    <property type="project" value="TreeGrafter"/>
</dbReference>
<dbReference type="EMBL" id="PUHQ01000039">
    <property type="protein sequence ID" value="KAG0660947.1"/>
    <property type="molecule type" value="Genomic_DNA"/>
</dbReference>
<feature type="region of interest" description="Disordered" evidence="5">
    <location>
        <begin position="472"/>
        <end position="540"/>
    </location>
</feature>
<feature type="compositionally biased region" description="Basic and acidic residues" evidence="5">
    <location>
        <begin position="860"/>
        <end position="871"/>
    </location>
</feature>
<feature type="compositionally biased region" description="Low complexity" evidence="5">
    <location>
        <begin position="873"/>
        <end position="891"/>
    </location>
</feature>
<feature type="region of interest" description="Disordered" evidence="5">
    <location>
        <begin position="657"/>
        <end position="694"/>
    </location>
</feature>
<feature type="domain" description="WAC" evidence="6">
    <location>
        <begin position="26"/>
        <end position="135"/>
    </location>
</feature>
<dbReference type="Pfam" id="PF15613">
    <property type="entry name" value="WSD"/>
    <property type="match status" value="1"/>
</dbReference>
<dbReference type="InterPro" id="IPR018501">
    <property type="entry name" value="DDT_dom"/>
</dbReference>
<feature type="compositionally biased region" description="Acidic residues" evidence="5">
    <location>
        <begin position="827"/>
        <end position="841"/>
    </location>
</feature>
<feature type="compositionally biased region" description="Basic and acidic residues" evidence="5">
    <location>
        <begin position="682"/>
        <end position="694"/>
    </location>
</feature>
<evidence type="ECO:0000256" key="5">
    <source>
        <dbReference type="SAM" id="MobiDB-lite"/>
    </source>
</evidence>
<name>A0A9P7B5I2_RHOMI</name>
<dbReference type="InterPro" id="IPR028941">
    <property type="entry name" value="WHIM2_dom"/>
</dbReference>
<feature type="compositionally biased region" description="Low complexity" evidence="5">
    <location>
        <begin position="482"/>
        <end position="498"/>
    </location>
</feature>
<comment type="subcellular location">
    <subcellularLocation>
        <location evidence="1 4">Nucleus</location>
    </subcellularLocation>
</comment>
<dbReference type="InterPro" id="IPR028942">
    <property type="entry name" value="WHIM1_dom"/>
</dbReference>
<dbReference type="OrthoDB" id="332390at2759"/>
<evidence type="ECO:0000256" key="2">
    <source>
        <dbReference type="ARBA" id="ARBA00023054"/>
    </source>
</evidence>
<feature type="region of interest" description="Disordered" evidence="5">
    <location>
        <begin position="622"/>
        <end position="643"/>
    </location>
</feature>
<dbReference type="PROSITE" id="PS51136">
    <property type="entry name" value="WAC"/>
    <property type="match status" value="1"/>
</dbReference>
<evidence type="ECO:0000259" key="6">
    <source>
        <dbReference type="PROSITE" id="PS51136"/>
    </source>
</evidence>
<dbReference type="AlphaFoldDB" id="A0A9P7B5I2"/>
<protein>
    <recommendedName>
        <fullName evidence="6">WAC domain-containing protein</fullName>
    </recommendedName>
</protein>
<feature type="compositionally biased region" description="Low complexity" evidence="5">
    <location>
        <begin position="787"/>
        <end position="800"/>
    </location>
</feature>
<reference evidence="7 8" key="1">
    <citation type="submission" date="2020-11" db="EMBL/GenBank/DDBJ databases">
        <title>Kefir isolates.</title>
        <authorList>
            <person name="Marcisauskas S."/>
            <person name="Kim Y."/>
            <person name="Blasche S."/>
        </authorList>
    </citation>
    <scope>NUCLEOTIDE SEQUENCE [LARGE SCALE GENOMIC DNA]</scope>
    <source>
        <strain evidence="7 8">KR</strain>
    </source>
</reference>
<dbReference type="PANTHER" id="PTHR32075:SF6">
    <property type="entry name" value="ISWI CHROMATIN-REMODELING COMPLEX SUBUNIT YPL216W-RELATED"/>
    <property type="match status" value="1"/>
</dbReference>
<feature type="region of interest" description="Disordered" evidence="5">
    <location>
        <begin position="292"/>
        <end position="366"/>
    </location>
</feature>
<feature type="compositionally biased region" description="Polar residues" evidence="5">
    <location>
        <begin position="515"/>
        <end position="526"/>
    </location>
</feature>
<evidence type="ECO:0000313" key="8">
    <source>
        <dbReference type="Proteomes" id="UP000777482"/>
    </source>
</evidence>
<keyword evidence="3 4" id="KW-0539">Nucleus</keyword>
<keyword evidence="2" id="KW-0175">Coiled coil</keyword>
<organism evidence="7 8">
    <name type="scientific">Rhodotorula mucilaginosa</name>
    <name type="common">Yeast</name>
    <name type="synonym">Rhodotorula rubra</name>
    <dbReference type="NCBI Taxonomy" id="5537"/>
    <lineage>
        <taxon>Eukaryota</taxon>
        <taxon>Fungi</taxon>
        <taxon>Dikarya</taxon>
        <taxon>Basidiomycota</taxon>
        <taxon>Pucciniomycotina</taxon>
        <taxon>Microbotryomycetes</taxon>
        <taxon>Sporidiobolales</taxon>
        <taxon>Sporidiobolaceae</taxon>
        <taxon>Rhodotorula</taxon>
    </lineage>
</organism>
<dbReference type="Pfam" id="PF15612">
    <property type="entry name" value="WHIM1"/>
    <property type="match status" value="1"/>
</dbReference>
<dbReference type="GO" id="GO:0000785">
    <property type="term" value="C:chromatin"/>
    <property type="evidence" value="ECO:0007669"/>
    <property type="project" value="UniProtKB-ARBA"/>
</dbReference>
<evidence type="ECO:0000256" key="4">
    <source>
        <dbReference type="PROSITE-ProRule" id="PRU00475"/>
    </source>
</evidence>
<comment type="caution">
    <text evidence="7">The sequence shown here is derived from an EMBL/GenBank/DDBJ whole genome shotgun (WGS) entry which is preliminary data.</text>
</comment>
<dbReference type="InterPro" id="IPR013136">
    <property type="entry name" value="WSTF_Acf1_Cbp146"/>
</dbReference>
<dbReference type="GO" id="GO:0005634">
    <property type="term" value="C:nucleus"/>
    <property type="evidence" value="ECO:0007669"/>
    <property type="project" value="UniProtKB-SubCell"/>
</dbReference>
<feature type="compositionally biased region" description="Basic and acidic residues" evidence="5">
    <location>
        <begin position="294"/>
        <end position="311"/>
    </location>
</feature>
<accession>A0A9P7B5I2</accession>
<dbReference type="Pfam" id="PF02791">
    <property type="entry name" value="DDT"/>
    <property type="match status" value="1"/>
</dbReference>
<feature type="region of interest" description="Disordered" evidence="5">
    <location>
        <begin position="755"/>
        <end position="908"/>
    </location>
</feature>
<evidence type="ECO:0000256" key="3">
    <source>
        <dbReference type="ARBA" id="ARBA00023242"/>
    </source>
</evidence>
<proteinExistence type="predicted"/>
<dbReference type="PANTHER" id="PTHR32075">
    <property type="entry name" value="ISWI CHROMATIN-REMODELING COMPLEX SUBUNIT YPL216W-RELATED"/>
    <property type="match status" value="1"/>
</dbReference>
<dbReference type="Proteomes" id="UP000777482">
    <property type="component" value="Unassembled WGS sequence"/>
</dbReference>
<dbReference type="Pfam" id="PF10537">
    <property type="entry name" value="WAC_Acf1_DNA_bd"/>
    <property type="match status" value="1"/>
</dbReference>
<gene>
    <name evidence="7" type="ORF">C6P46_004220</name>
</gene>
<keyword evidence="8" id="KW-1185">Reference proteome</keyword>
<sequence>MPLLRRRPVPLLPVPEFDEQAEGKDPQVYYLKATGEIFKDYEAYAARLTFFLTRQFQCEYSGKTNLDYFSALASEKQESRIVRERFPDVLKGRVLATVQFRVMGRLDSLVDLVFERYKDRYFPNEQCFIDIQGDKYLAKIVRVFPPQSVRDAAFAEQQAAIAAAATTENAASPAASTSANPDGARPPRRPVVAPLDYDAIAHRLGCDLNVDAKKARTEDNPEEYLYTLQLMDEQYRFEGSSMEVHARQLSRDRLTFSKSIMKRYLRECLVRDAAIGSPWTVKPSIARMFGIPERQSDTVEERNREAKEAKLAKRRKPNPDGSEASSTQGPTKRRKTADGAKAPRTSTPAGEADTPKERKAPEPRAKAIKYPIEDLELDPMSIHDGRVLRRVNADLPPLPPKPQPKRTLPVPREQFDRFVETWNALNIFAKPLNLSTFSMDDYAGALEHDTLSPRCILLVEIHASLTNVLGTDGSRVLGSTTAVPSRRPAGGAAAPVASTHEDENEDQLDPDHPVSESTPAPGTESVQGGGGGDDQLDGDEIPYEESELNKLVRLGIAYAKRWDRQAKLKYSESREGWERHLVGALCQRGGPIHMPNFVRIMRHLFAGHPDLPEQDVAVSDEMETGGENGANGDGDGDGDVKPDQTTASEAVAVANGTAASEANSTLERRGAAAATQSGSRQPSREPQEGGDPTDRVEQHYLSLSLEDKLDIIDYLVTLVMGTKVVRTYIEESELRLTELRKQRADVNKERKALLEQKAIQDNGGVPPKANGASKAAGTPAAQQNGDASTSTSSPATPAASNGTQAKASVLAEAPQPTRSATPAAAAAEDEEEDQLASDDDASSVAPSEAGSTTNLSRRQAVLEEKRLEKLRGGRSSSVASSSGGRRQSGTSATLSLEEQLRLNSERDDETEREFRRYLGVTRCRPLGRDRFHCRYWWFDGIGGMNLAGTGKGEVTYGTGRLFVQGPSVEDWELICDSRKEEGDGSKSMLERRMREEVVDDPSALLGPDEWAYYEDEDELEDLNNWLNAKGTRELALKNALTKWRPFIIAGAKKRQFDAAHPDLPRYDFGGRRSSRKDPVAEIANTYLGWRNSSAKF</sequence>
<evidence type="ECO:0000256" key="1">
    <source>
        <dbReference type="ARBA" id="ARBA00004123"/>
    </source>
</evidence>
<feature type="compositionally biased region" description="Basic and acidic residues" evidence="5">
    <location>
        <begin position="353"/>
        <end position="365"/>
    </location>
</feature>